<gene>
    <name evidence="1" type="ORF">QF118_19540</name>
</gene>
<dbReference type="Proteomes" id="UP001241605">
    <property type="component" value="Plasmid unnamed2"/>
</dbReference>
<keyword evidence="1" id="KW-0614">Plasmid</keyword>
<dbReference type="EMBL" id="CP124618">
    <property type="protein sequence ID" value="WGW06001.1"/>
    <property type="molecule type" value="Genomic_DNA"/>
</dbReference>
<proteinExistence type="predicted"/>
<geneLocation type="plasmid" evidence="1 2">
    <name>unnamed2</name>
</geneLocation>
<keyword evidence="2" id="KW-1185">Reference proteome</keyword>
<reference evidence="1 2" key="1">
    <citation type="submission" date="2023-05" db="EMBL/GenBank/DDBJ databases">
        <title>YMD87, complete Genome.</title>
        <authorList>
            <person name="Zhang J."/>
            <person name="Xu X."/>
        </authorList>
    </citation>
    <scope>NUCLEOTIDE SEQUENCE [LARGE SCALE GENOMIC DNA]</scope>
    <source>
        <strain evidence="1 2">YMD87</strain>
        <plasmid evidence="1 2">unnamed2</plasmid>
    </source>
</reference>
<evidence type="ECO:0000313" key="2">
    <source>
        <dbReference type="Proteomes" id="UP001241605"/>
    </source>
</evidence>
<name>A0ABY8QPQ5_9RHOB</name>
<evidence type="ECO:0000313" key="1">
    <source>
        <dbReference type="EMBL" id="WGW06001.1"/>
    </source>
</evidence>
<accession>A0ABY8QPQ5</accession>
<sequence>MSQFSSGSTGATGSVGDGAQTEAQIEAQIETDARIVSPRLTSMARTVALAGSSPIEVQAKFLKGLIDNPSEARKFMESPKGYSVEHGVLLSPELVKTATDALLFDVNVDASKLGKLGAAATRDILDLRINNSLAAVPAAVVAGAAVVAAAAAVVEAVVTVVRTSKVTDLLALKGLGPNGIRMPGGDFGGGFRY</sequence>
<dbReference type="RefSeq" id="WP_282302624.1">
    <property type="nucleotide sequence ID" value="NZ_CP124618.1"/>
</dbReference>
<protein>
    <submittedName>
        <fullName evidence="1">Uncharacterized protein</fullName>
    </submittedName>
</protein>
<organism evidence="1 2">
    <name type="scientific">Tropicibacter oceani</name>
    <dbReference type="NCBI Taxonomy" id="3058420"/>
    <lineage>
        <taxon>Bacteria</taxon>
        <taxon>Pseudomonadati</taxon>
        <taxon>Pseudomonadota</taxon>
        <taxon>Alphaproteobacteria</taxon>
        <taxon>Rhodobacterales</taxon>
        <taxon>Roseobacteraceae</taxon>
        <taxon>Tropicibacter</taxon>
    </lineage>
</organism>